<dbReference type="InterPro" id="IPR011009">
    <property type="entry name" value="Kinase-like_dom_sf"/>
</dbReference>
<dbReference type="EMBL" id="JACJQB010000024">
    <property type="protein sequence ID" value="MBD2188909.1"/>
    <property type="molecule type" value="Genomic_DNA"/>
</dbReference>
<dbReference type="RefSeq" id="WP_190403750.1">
    <property type="nucleotide sequence ID" value="NZ_JACJQB010000024.1"/>
</dbReference>
<keyword evidence="3" id="KW-1185">Reference proteome</keyword>
<name>A0ABR7ZYQ6_9CYAN</name>
<feature type="domain" description="Protein kinase" evidence="1">
    <location>
        <begin position="12"/>
        <end position="299"/>
    </location>
</feature>
<organism evidence="2 3">
    <name type="scientific">Pseudanabaena mucicola FACHB-723</name>
    <dbReference type="NCBI Taxonomy" id="2692860"/>
    <lineage>
        <taxon>Bacteria</taxon>
        <taxon>Bacillati</taxon>
        <taxon>Cyanobacteriota</taxon>
        <taxon>Cyanophyceae</taxon>
        <taxon>Pseudanabaenales</taxon>
        <taxon>Pseudanabaenaceae</taxon>
        <taxon>Pseudanabaena</taxon>
    </lineage>
</organism>
<dbReference type="Proteomes" id="UP000642094">
    <property type="component" value="Unassembled WGS sequence"/>
</dbReference>
<protein>
    <recommendedName>
        <fullName evidence="1">Protein kinase domain-containing protein</fullName>
    </recommendedName>
</protein>
<accession>A0ABR7ZYQ6</accession>
<dbReference type="SUPFAM" id="SSF56112">
    <property type="entry name" value="Protein kinase-like (PK-like)"/>
    <property type="match status" value="1"/>
</dbReference>
<dbReference type="Gene3D" id="1.10.510.10">
    <property type="entry name" value="Transferase(Phosphotransferase) domain 1"/>
    <property type="match status" value="1"/>
</dbReference>
<evidence type="ECO:0000313" key="3">
    <source>
        <dbReference type="Proteomes" id="UP000642094"/>
    </source>
</evidence>
<evidence type="ECO:0000259" key="1">
    <source>
        <dbReference type="PROSITE" id="PS50011"/>
    </source>
</evidence>
<gene>
    <name evidence="2" type="ORF">H6F41_12240</name>
</gene>
<evidence type="ECO:0000313" key="2">
    <source>
        <dbReference type="EMBL" id="MBD2188909.1"/>
    </source>
</evidence>
<proteinExistence type="predicted"/>
<comment type="caution">
    <text evidence="2">The sequence shown here is derived from an EMBL/GenBank/DDBJ whole genome shotgun (WGS) entry which is preliminary data.</text>
</comment>
<dbReference type="PROSITE" id="PS50011">
    <property type="entry name" value="PROTEIN_KINASE_DOM"/>
    <property type="match status" value="1"/>
</dbReference>
<reference evidence="2 3" key="1">
    <citation type="journal article" date="2020" name="ISME J.">
        <title>Comparative genomics reveals insights into cyanobacterial evolution and habitat adaptation.</title>
        <authorList>
            <person name="Chen M.Y."/>
            <person name="Teng W.K."/>
            <person name="Zhao L."/>
            <person name="Hu C.X."/>
            <person name="Zhou Y.K."/>
            <person name="Han B.P."/>
            <person name="Song L.R."/>
            <person name="Shu W.S."/>
        </authorList>
    </citation>
    <scope>NUCLEOTIDE SEQUENCE [LARGE SCALE GENOMIC DNA]</scope>
    <source>
        <strain evidence="2 3">FACHB-723</strain>
    </source>
</reference>
<sequence>MEVYLNQKRIKLNPKNAIGKGGEADVYDLKNGQVLKLFKTADHPDYQMLPREQQAAMARVALHQQKLRVFPQNLPTRVIKPETLATDKQGVNILGYAMPFLQNTGTLLKYSDRNYRQTNAISQQSVTNLFKDLHESVLQIHHANVTIGDFNDLNLLIAQNQVYLIDADSFQFGQFPCQVFTARFVDPILCDRNANQPILTSPHNPESDWYAFTVMLMQSLLYVDPYGGVYKPKSQAPQIPHSARPLQRITIFHPDVRYPKPAIPYQVLSDDLLQHFHNCFEKDWRGDFPKPLLESMRWTKCNQCGIEHLRTTCPICRPLIAFPLSTSGRGAGGEGNPCKVIHIFQTEGVILQVALQNNSLYYLYHVNHEFKRKDNTVLLSGELDANTQFAIFGKSTIVTKQGKAITLTQEQPPQAIAAELIRANSFSRYWIDQGQLFRDGNLGNEYIGNILEGQTQFWIGETFGFGFYRAGAISVAFTFDAKRAGICDRTNIPPIQGELIDANCIFSDHLCWFFTITQEQGKIIHRVSALRPTGELVATLTGQKGDIPWLTNLHGHFAIANWLFVPTDEGIARVEVNNGQIMITKTFSETEPYVDSGCSLIVGSQGIYVIHSQKILQLQLA</sequence>
<dbReference type="InterPro" id="IPR000719">
    <property type="entry name" value="Prot_kinase_dom"/>
</dbReference>